<feature type="binding site" evidence="4">
    <location>
        <position position="254"/>
    </location>
    <ligand>
        <name>S-adenosyl-L-methionine</name>
        <dbReference type="ChEBI" id="CHEBI:59789"/>
    </ligand>
</feature>
<dbReference type="Proteomes" id="UP000283832">
    <property type="component" value="Unassembled WGS sequence"/>
</dbReference>
<feature type="region of interest" description="Disordered" evidence="5">
    <location>
        <begin position="1"/>
        <end position="21"/>
    </location>
</feature>
<comment type="caution">
    <text evidence="7">The sequence shown here is derived from an EMBL/GenBank/DDBJ whole genome shotgun (WGS) entry which is preliminary data.</text>
</comment>
<dbReference type="InterPro" id="IPR002792">
    <property type="entry name" value="TRAM_dom"/>
</dbReference>
<dbReference type="InterPro" id="IPR012340">
    <property type="entry name" value="NA-bd_OB-fold"/>
</dbReference>
<evidence type="ECO:0000256" key="1">
    <source>
        <dbReference type="ARBA" id="ARBA00022603"/>
    </source>
</evidence>
<evidence type="ECO:0000259" key="6">
    <source>
        <dbReference type="PROSITE" id="PS50926"/>
    </source>
</evidence>
<dbReference type="Gene3D" id="3.40.50.150">
    <property type="entry name" value="Vaccinia Virus protein VP39"/>
    <property type="match status" value="2"/>
</dbReference>
<dbReference type="GO" id="GO:0070041">
    <property type="term" value="F:rRNA (uridine-C5-)-methyltransferase activity"/>
    <property type="evidence" value="ECO:0007669"/>
    <property type="project" value="TreeGrafter"/>
</dbReference>
<dbReference type="SUPFAM" id="SSF53335">
    <property type="entry name" value="S-adenosyl-L-methionine-dependent methyltransferases"/>
    <property type="match status" value="1"/>
</dbReference>
<protein>
    <submittedName>
        <fullName evidence="7">Class I SAM-dependent RNA methyltransferase</fullName>
    </submittedName>
</protein>
<dbReference type="Pfam" id="PF01938">
    <property type="entry name" value="TRAM"/>
    <property type="match status" value="1"/>
</dbReference>
<accession>A0A418MZW1</accession>
<comment type="similarity">
    <text evidence="4">Belongs to the class I-like SAM-binding methyltransferase superfamily. RNA M5U methyltransferase family.</text>
</comment>
<dbReference type="GO" id="GO:0070475">
    <property type="term" value="P:rRNA base methylation"/>
    <property type="evidence" value="ECO:0007669"/>
    <property type="project" value="TreeGrafter"/>
</dbReference>
<dbReference type="Gene3D" id="2.40.50.1070">
    <property type="match status" value="1"/>
</dbReference>
<dbReference type="InterPro" id="IPR010280">
    <property type="entry name" value="U5_MeTrfase_fam"/>
</dbReference>
<name>A0A418MZW1_9ACTN</name>
<reference evidence="7 8" key="1">
    <citation type="submission" date="2018-08" db="EMBL/GenBank/DDBJ databases">
        <title>Jishengella sp. nov., isolated from a root of Azadirachta indica A. Juss. var. siamensis Valenton.</title>
        <authorList>
            <person name="Kuncharoen N."/>
            <person name="Tanasupawat S."/>
            <person name="Kudo T."/>
            <person name="Ohkuma M."/>
        </authorList>
    </citation>
    <scope>NUCLEOTIDE SEQUENCE [LARGE SCALE GENOMIC DNA]</scope>
    <source>
        <strain evidence="7 8">AZ1-13</strain>
    </source>
</reference>
<organism evidence="7 8">
    <name type="scientific">Micromonospora radicis</name>
    <dbReference type="NCBI Taxonomy" id="1894971"/>
    <lineage>
        <taxon>Bacteria</taxon>
        <taxon>Bacillati</taxon>
        <taxon>Actinomycetota</taxon>
        <taxon>Actinomycetes</taxon>
        <taxon>Micromonosporales</taxon>
        <taxon>Micromonosporaceae</taxon>
        <taxon>Micromonospora</taxon>
    </lineage>
</organism>
<dbReference type="RefSeq" id="WP_119573391.1">
    <property type="nucleotide sequence ID" value="NZ_QXEC01000002.1"/>
</dbReference>
<evidence type="ECO:0000256" key="4">
    <source>
        <dbReference type="PROSITE-ProRule" id="PRU01024"/>
    </source>
</evidence>
<evidence type="ECO:0000256" key="2">
    <source>
        <dbReference type="ARBA" id="ARBA00022679"/>
    </source>
</evidence>
<evidence type="ECO:0000256" key="5">
    <source>
        <dbReference type="SAM" id="MobiDB-lite"/>
    </source>
</evidence>
<dbReference type="Gene3D" id="2.40.50.140">
    <property type="entry name" value="Nucleic acid-binding proteins"/>
    <property type="match status" value="1"/>
</dbReference>
<dbReference type="PANTHER" id="PTHR11061">
    <property type="entry name" value="RNA M5U METHYLTRANSFERASE"/>
    <property type="match status" value="1"/>
</dbReference>
<dbReference type="PANTHER" id="PTHR11061:SF30">
    <property type="entry name" value="TRNA (URACIL(54)-C(5))-METHYLTRANSFERASE"/>
    <property type="match status" value="1"/>
</dbReference>
<evidence type="ECO:0000313" key="8">
    <source>
        <dbReference type="Proteomes" id="UP000283832"/>
    </source>
</evidence>
<gene>
    <name evidence="7" type="ORF">D2L64_04605</name>
</gene>
<evidence type="ECO:0000256" key="3">
    <source>
        <dbReference type="ARBA" id="ARBA00022691"/>
    </source>
</evidence>
<dbReference type="PROSITE" id="PS51687">
    <property type="entry name" value="SAM_MT_RNA_M5U"/>
    <property type="match status" value="1"/>
</dbReference>
<keyword evidence="1 4" id="KW-0489">Methyltransferase</keyword>
<keyword evidence="2 4" id="KW-0808">Transferase</keyword>
<feature type="binding site" evidence="4">
    <location>
        <position position="283"/>
    </location>
    <ligand>
        <name>S-adenosyl-L-methionine</name>
        <dbReference type="ChEBI" id="CHEBI:59789"/>
    </ligand>
</feature>
<feature type="binding site" evidence="4">
    <location>
        <position position="307"/>
    </location>
    <ligand>
        <name>S-adenosyl-L-methionine</name>
        <dbReference type="ChEBI" id="CHEBI:59789"/>
    </ligand>
</feature>
<dbReference type="EMBL" id="QXEC01000002">
    <property type="protein sequence ID" value="RIV40875.1"/>
    <property type="molecule type" value="Genomic_DNA"/>
</dbReference>
<keyword evidence="3 4" id="KW-0949">S-adenosyl-L-methionine</keyword>
<feature type="domain" description="TRAM" evidence="6">
    <location>
        <begin position="19"/>
        <end position="77"/>
    </location>
</feature>
<dbReference type="OrthoDB" id="9804590at2"/>
<proteinExistence type="inferred from homology"/>
<feature type="binding site" evidence="4">
    <location>
        <position position="352"/>
    </location>
    <ligand>
        <name>S-adenosyl-L-methionine</name>
        <dbReference type="ChEBI" id="CHEBI:59789"/>
    </ligand>
</feature>
<sequence>MNQGTRQLDTPGAETGRGGLTEAERVELTVAAVAPGGHCVARVDGQVVFVRHALPGERVVAEVTEVHRGFVRADAVRVLAAAPDRVTPPCPYAQPGRCGGCDLQHVAPDAQLRWKADVVREQLIRLGGLDEAGCDALDVRVEALPGGPLGWRSRVRYSVDAAGRAGLLKHRSHEVVPVDRCLIAHPAVQELPVLTSTGAHWPDADAVETVASTGGDVTVTAVAAGDTRLVSGPDRVRERAAGREWTLPAASFWQVHPAAADTLVGAVLELVGPRPGERTWDLYGGAGLFAAALAERVGTTGRVTLVEAADDSVAAARQNLADLRQVEVVAARVQTALSRRRITGPVDVVVLDPPRSGAGARVVRDLVAAAPRAVAYVACDPAAFARDVRVFTDLGWRLAALRGYDLFPMTQHVELVGLLLPAR</sequence>
<feature type="active site" description="Nucleophile" evidence="4">
    <location>
        <position position="379"/>
    </location>
</feature>
<evidence type="ECO:0000313" key="7">
    <source>
        <dbReference type="EMBL" id="RIV40875.1"/>
    </source>
</evidence>
<dbReference type="AlphaFoldDB" id="A0A418MZW1"/>
<dbReference type="SUPFAM" id="SSF50249">
    <property type="entry name" value="Nucleic acid-binding proteins"/>
    <property type="match status" value="1"/>
</dbReference>
<dbReference type="InterPro" id="IPR029063">
    <property type="entry name" value="SAM-dependent_MTases_sf"/>
</dbReference>
<keyword evidence="8" id="KW-1185">Reference proteome</keyword>
<dbReference type="PROSITE" id="PS50926">
    <property type="entry name" value="TRAM"/>
    <property type="match status" value="1"/>
</dbReference>
<dbReference type="Pfam" id="PF05958">
    <property type="entry name" value="tRNA_U5-meth_tr"/>
    <property type="match status" value="1"/>
</dbReference>